<gene>
    <name evidence="1" type="ORF">OJ253_188</name>
</gene>
<protein>
    <submittedName>
        <fullName evidence="1">Uncharacterized protein</fullName>
    </submittedName>
</protein>
<proteinExistence type="predicted"/>
<dbReference type="AlphaFoldDB" id="A0A9D5DJ87"/>
<name>A0A9D5DJ87_9CRYT</name>
<comment type="caution">
    <text evidence="1">The sequence shown here is derived from an EMBL/GenBank/DDBJ whole genome shotgun (WGS) entry which is preliminary data.</text>
</comment>
<dbReference type="EMBL" id="JAPCXC010000003">
    <property type="protein sequence ID" value="KAJ1613367.1"/>
    <property type="molecule type" value="Genomic_DNA"/>
</dbReference>
<dbReference type="OrthoDB" id="337546at2759"/>
<accession>A0A9D5DJ87</accession>
<evidence type="ECO:0000313" key="1">
    <source>
        <dbReference type="EMBL" id="KAJ1613367.1"/>
    </source>
</evidence>
<reference evidence="1" key="1">
    <citation type="submission" date="2022-10" db="EMBL/GenBank/DDBJ databases">
        <title>Adaptive evolution leads to modifications in subtelomeric GC content in a zoonotic Cryptosporidium species.</title>
        <authorList>
            <person name="Li J."/>
            <person name="Feng Y."/>
            <person name="Xiao L."/>
        </authorList>
    </citation>
    <scope>NUCLEOTIDE SEQUENCE</scope>
    <source>
        <strain evidence="1">33844</strain>
    </source>
</reference>
<dbReference type="Proteomes" id="UP001067231">
    <property type="component" value="Unassembled WGS sequence"/>
</dbReference>
<sequence>MKKKSMPWRNYVYFCIQICNQLKKLELEWKQPQSDVSLISWFVDNKANEIKIGGIVETREIPTMEDYNLMITKAIDDGMLHVVGSYLDPIDGNTVRLLSVNKFFFPEIWL</sequence>
<organism evidence="1">
    <name type="scientific">Cryptosporidium canis</name>
    <dbReference type="NCBI Taxonomy" id="195482"/>
    <lineage>
        <taxon>Eukaryota</taxon>
        <taxon>Sar</taxon>
        <taxon>Alveolata</taxon>
        <taxon>Apicomplexa</taxon>
        <taxon>Conoidasida</taxon>
        <taxon>Coccidia</taxon>
        <taxon>Eucoccidiorida</taxon>
        <taxon>Eimeriorina</taxon>
        <taxon>Cryptosporidiidae</taxon>
        <taxon>Cryptosporidium</taxon>
    </lineage>
</organism>